<dbReference type="EMBL" id="JAGQKY010000009">
    <property type="protein sequence ID" value="MCA9397265.1"/>
    <property type="molecule type" value="Genomic_DNA"/>
</dbReference>
<dbReference type="AlphaFoldDB" id="A0A955LVF7"/>
<reference evidence="1" key="2">
    <citation type="journal article" date="2021" name="Microbiome">
        <title>Successional dynamics and alternative stable states in a saline activated sludge microbial community over 9 years.</title>
        <authorList>
            <person name="Wang Y."/>
            <person name="Ye J."/>
            <person name="Ju F."/>
            <person name="Liu L."/>
            <person name="Boyd J.A."/>
            <person name="Deng Y."/>
            <person name="Parks D.H."/>
            <person name="Jiang X."/>
            <person name="Yin X."/>
            <person name="Woodcroft B.J."/>
            <person name="Tyson G.W."/>
            <person name="Hugenholtz P."/>
            <person name="Polz M.F."/>
            <person name="Zhang T."/>
        </authorList>
    </citation>
    <scope>NUCLEOTIDE SEQUENCE</scope>
    <source>
        <strain evidence="1">HKST-UBA02</strain>
    </source>
</reference>
<proteinExistence type="predicted"/>
<sequence>ARLREEQVSVAVAYTSYIETVIATSDDSFPWIRVGGWEIVEANLLARHTVHFYAMRDDEVEILKESLREFNPSLPPSVSAVIYN</sequence>
<accession>A0A955LVF7</accession>
<dbReference type="Proteomes" id="UP000699691">
    <property type="component" value="Unassembled WGS sequence"/>
</dbReference>
<organism evidence="1 2">
    <name type="scientific">candidate division WWE3 bacterium</name>
    <dbReference type="NCBI Taxonomy" id="2053526"/>
    <lineage>
        <taxon>Bacteria</taxon>
        <taxon>Katanobacteria</taxon>
    </lineage>
</organism>
<gene>
    <name evidence="1" type="ORF">KC573_00390</name>
</gene>
<reference evidence="1" key="1">
    <citation type="submission" date="2020-04" db="EMBL/GenBank/DDBJ databases">
        <authorList>
            <person name="Zhang T."/>
        </authorList>
    </citation>
    <scope>NUCLEOTIDE SEQUENCE</scope>
    <source>
        <strain evidence="1">HKST-UBA02</strain>
    </source>
</reference>
<protein>
    <submittedName>
        <fullName evidence="1">Uncharacterized protein</fullName>
    </submittedName>
</protein>
<name>A0A955LVF7_UNCKA</name>
<feature type="non-terminal residue" evidence="1">
    <location>
        <position position="1"/>
    </location>
</feature>
<evidence type="ECO:0000313" key="1">
    <source>
        <dbReference type="EMBL" id="MCA9397265.1"/>
    </source>
</evidence>
<comment type="caution">
    <text evidence="1">The sequence shown here is derived from an EMBL/GenBank/DDBJ whole genome shotgun (WGS) entry which is preliminary data.</text>
</comment>
<evidence type="ECO:0000313" key="2">
    <source>
        <dbReference type="Proteomes" id="UP000699691"/>
    </source>
</evidence>